<dbReference type="GO" id="GO:0005778">
    <property type="term" value="C:peroxisomal membrane"/>
    <property type="evidence" value="ECO:0007669"/>
    <property type="project" value="InterPro"/>
</dbReference>
<dbReference type="PANTHER" id="PTHR28080">
    <property type="entry name" value="PEROXISOMAL BIOGENESIS FACTOR 3"/>
    <property type="match status" value="1"/>
</dbReference>
<reference evidence="2 3" key="1">
    <citation type="submission" date="2021-12" db="EMBL/GenBank/DDBJ databases">
        <title>High titer production of polyol ester of fatty acids by Rhodotorula paludigena BS15 towards product separation-free biomass refinery.</title>
        <authorList>
            <person name="Mano J."/>
            <person name="Ono H."/>
            <person name="Tanaka T."/>
            <person name="Naito K."/>
            <person name="Sushida H."/>
            <person name="Ike M."/>
            <person name="Tokuyasu K."/>
            <person name="Kitaoka M."/>
        </authorList>
    </citation>
    <scope>NUCLEOTIDE SEQUENCE [LARGE SCALE GENOMIC DNA]</scope>
    <source>
        <strain evidence="2 3">BS15</strain>
    </source>
</reference>
<feature type="compositionally biased region" description="Low complexity" evidence="1">
    <location>
        <begin position="243"/>
        <end position="259"/>
    </location>
</feature>
<feature type="compositionally biased region" description="Low complexity" evidence="1">
    <location>
        <begin position="212"/>
        <end position="229"/>
    </location>
</feature>
<dbReference type="InterPro" id="IPR006966">
    <property type="entry name" value="Peroxin-3"/>
</dbReference>
<protein>
    <recommendedName>
        <fullName evidence="4">Peroxin-3</fullName>
    </recommendedName>
</protein>
<gene>
    <name evidence="2" type="ORF">Rhopal_000051-T1</name>
</gene>
<feature type="region of interest" description="Disordered" evidence="1">
    <location>
        <begin position="542"/>
        <end position="579"/>
    </location>
</feature>
<feature type="compositionally biased region" description="Low complexity" evidence="1">
    <location>
        <begin position="392"/>
        <end position="418"/>
    </location>
</feature>
<dbReference type="Pfam" id="PF04882">
    <property type="entry name" value="Peroxin-3"/>
    <property type="match status" value="1"/>
</dbReference>
<organism evidence="2 3">
    <name type="scientific">Rhodotorula paludigena</name>
    <dbReference type="NCBI Taxonomy" id="86838"/>
    <lineage>
        <taxon>Eukaryota</taxon>
        <taxon>Fungi</taxon>
        <taxon>Dikarya</taxon>
        <taxon>Basidiomycota</taxon>
        <taxon>Pucciniomycotina</taxon>
        <taxon>Microbotryomycetes</taxon>
        <taxon>Sporidiobolales</taxon>
        <taxon>Sporidiobolaceae</taxon>
        <taxon>Rhodotorula</taxon>
    </lineage>
</organism>
<dbReference type="Proteomes" id="UP001342314">
    <property type="component" value="Unassembled WGS sequence"/>
</dbReference>
<dbReference type="AlphaFoldDB" id="A0AAV5G403"/>
<comment type="caution">
    <text evidence="2">The sequence shown here is derived from an EMBL/GenBank/DDBJ whole genome shotgun (WGS) entry which is preliminary data.</text>
</comment>
<feature type="compositionally biased region" description="Polar residues" evidence="1">
    <location>
        <begin position="174"/>
        <end position="189"/>
    </location>
</feature>
<sequence>MLASLLSLPSAAASSTATFLSNRRRGLAYTASALGGAYVVGQWALGKVVETAERSRKEGNERDDLARRFSLNLQDSQFTVLALVPTVAPQLHAALDVEARSRLLADLAKREKAARLEEARKAAQEDEVHVNRGADPAGPGSAQQPPADAALPKENGQAATTDGGADDDVVASAETPQTDAHLNGHSTIPTDAVDPSENAASFDPPSEYTDQSASAAPATASTSEAPTSSVKLALNPAAPAFEPRSSSPPTSIAAPSAAPQGDEAASPPAPIANGHVECDGAASVLGKSWAEIAKEGVEEPPTPEDVQVDGAGAAGAAPDGHLANGAGKVDEEEKVPEKSKAELWHEIKLLSFTRLITSLYVLVLLTLQTHVQLALLGRASYIDSLLSSLPPRTPSRTSLDLPSASSAAASSDKLAKPLALEDEEDEDLERALYEAKRLPPTADERAREKERERKELETRYLTFSWWLLHEGWKELSTKVEKVVEEVVGPMGLKTPLVYGELSALFGEIRRRVELDVNTGKPHSFSSAIHPPTLAQEIQTLVSGGSYTPSPPASSSSQHAFPPSFSPSRPGAADPISPSLRSLLNETNDALDSPDAALVRALCLDKLFSLVVEKLEPAFRSSTSPPQQAEDRGARFEDVTEKQARLASLLPLLTRLSGPAGATEGSVLASGVNGNEFVEALEDVRELREYAAVLYGSWDRDNLRASCVL</sequence>
<feature type="compositionally biased region" description="Low complexity" evidence="1">
    <location>
        <begin position="542"/>
        <end position="567"/>
    </location>
</feature>
<evidence type="ECO:0000313" key="2">
    <source>
        <dbReference type="EMBL" id="GJN87106.1"/>
    </source>
</evidence>
<name>A0AAV5G403_9BASI</name>
<feature type="region of interest" description="Disordered" evidence="1">
    <location>
        <begin position="392"/>
        <end position="424"/>
    </location>
</feature>
<feature type="region of interest" description="Disordered" evidence="1">
    <location>
        <begin position="116"/>
        <end position="276"/>
    </location>
</feature>
<dbReference type="GO" id="GO:0045046">
    <property type="term" value="P:protein import into peroxisome membrane"/>
    <property type="evidence" value="ECO:0007669"/>
    <property type="project" value="TreeGrafter"/>
</dbReference>
<feature type="compositionally biased region" description="Low complexity" evidence="1">
    <location>
        <begin position="133"/>
        <end position="150"/>
    </location>
</feature>
<evidence type="ECO:0000256" key="1">
    <source>
        <dbReference type="SAM" id="MobiDB-lite"/>
    </source>
</evidence>
<evidence type="ECO:0000313" key="3">
    <source>
        <dbReference type="Proteomes" id="UP001342314"/>
    </source>
</evidence>
<dbReference type="PANTHER" id="PTHR28080:SF1">
    <property type="entry name" value="PEROXISOMAL BIOGENESIS FACTOR 3"/>
    <property type="match status" value="1"/>
</dbReference>
<keyword evidence="3" id="KW-1185">Reference proteome</keyword>
<proteinExistence type="predicted"/>
<accession>A0AAV5G403</accession>
<dbReference type="EMBL" id="BQKY01000001">
    <property type="protein sequence ID" value="GJN87106.1"/>
    <property type="molecule type" value="Genomic_DNA"/>
</dbReference>
<evidence type="ECO:0008006" key="4">
    <source>
        <dbReference type="Google" id="ProtNLM"/>
    </source>
</evidence>
<dbReference type="GO" id="GO:0030674">
    <property type="term" value="F:protein-macromolecule adaptor activity"/>
    <property type="evidence" value="ECO:0007669"/>
    <property type="project" value="TreeGrafter"/>
</dbReference>
<feature type="compositionally biased region" description="Basic and acidic residues" evidence="1">
    <location>
        <begin position="116"/>
        <end position="132"/>
    </location>
</feature>